<reference evidence="6" key="1">
    <citation type="submission" date="2025-05" db="UniProtKB">
        <authorList>
            <consortium name="RefSeq"/>
        </authorList>
    </citation>
    <scope>NUCLEOTIDE SEQUENCE [LARGE SCALE GENOMIC DNA]</scope>
</reference>
<accession>A0AB40A014</accession>
<gene>
    <name evidence="7" type="primary">LOC108021605</name>
</gene>
<evidence type="ECO:0000256" key="2">
    <source>
        <dbReference type="ARBA" id="ARBA00022771"/>
    </source>
</evidence>
<dbReference type="InterPro" id="IPR017907">
    <property type="entry name" value="Znf_RING_CS"/>
</dbReference>
<evidence type="ECO:0000256" key="3">
    <source>
        <dbReference type="ARBA" id="ARBA00022833"/>
    </source>
</evidence>
<name>A0AB40A014_DROSZ</name>
<dbReference type="GeneID" id="108021605"/>
<evidence type="ECO:0000256" key="1">
    <source>
        <dbReference type="ARBA" id="ARBA00022723"/>
    </source>
</evidence>
<keyword evidence="1" id="KW-0479">Metal-binding</keyword>
<evidence type="ECO:0000256" key="4">
    <source>
        <dbReference type="PROSITE-ProRule" id="PRU00175"/>
    </source>
</evidence>
<dbReference type="GO" id="GO:0061630">
    <property type="term" value="F:ubiquitin protein ligase activity"/>
    <property type="evidence" value="ECO:0007669"/>
    <property type="project" value="InterPro"/>
</dbReference>
<dbReference type="GO" id="GO:0008270">
    <property type="term" value="F:zinc ion binding"/>
    <property type="evidence" value="ECO:0007669"/>
    <property type="project" value="UniProtKB-KW"/>
</dbReference>
<dbReference type="PANTHER" id="PTHR47094:SF1">
    <property type="entry name" value="RING-TYPE E3 UBIQUITIN TRANSFERASE"/>
    <property type="match status" value="1"/>
</dbReference>
<dbReference type="Pfam" id="PF13923">
    <property type="entry name" value="zf-C3HC4_2"/>
    <property type="match status" value="1"/>
</dbReference>
<evidence type="ECO:0000313" key="6">
    <source>
        <dbReference type="Proteomes" id="UP001652628"/>
    </source>
</evidence>
<protein>
    <recommendedName>
        <fullName evidence="5">RING-type domain-containing protein</fullName>
    </recommendedName>
</protein>
<keyword evidence="2 4" id="KW-0863">Zinc-finger</keyword>
<evidence type="ECO:0000313" key="7">
    <source>
        <dbReference type="RefSeq" id="XP_016945890.4"/>
    </source>
</evidence>
<dbReference type="GO" id="GO:0033768">
    <property type="term" value="C:SUMO-targeted ubiquitin ligase complex"/>
    <property type="evidence" value="ECO:0007669"/>
    <property type="project" value="TreeGrafter"/>
</dbReference>
<evidence type="ECO:0000259" key="5">
    <source>
        <dbReference type="PROSITE" id="PS50089"/>
    </source>
</evidence>
<sequence>MRRKSVHSDTHAFHSAFSFKSSLLTWKPIKMKFPRRAADEVQPDAIIDLTHLDEIQPVPRRLADRNYEPYLCPICIEPPEGPVATLCGHIFCMRCLIPAMRLHRICPMCKQIVSEIIRLHL</sequence>
<dbReference type="InterPro" id="IPR013083">
    <property type="entry name" value="Znf_RING/FYVE/PHD"/>
</dbReference>
<organism evidence="6 7">
    <name type="scientific">Drosophila suzukii</name>
    <name type="common">Spotted-wing drosophila fruit fly</name>
    <dbReference type="NCBI Taxonomy" id="28584"/>
    <lineage>
        <taxon>Eukaryota</taxon>
        <taxon>Metazoa</taxon>
        <taxon>Ecdysozoa</taxon>
        <taxon>Arthropoda</taxon>
        <taxon>Hexapoda</taxon>
        <taxon>Insecta</taxon>
        <taxon>Pterygota</taxon>
        <taxon>Neoptera</taxon>
        <taxon>Endopterygota</taxon>
        <taxon>Diptera</taxon>
        <taxon>Brachycera</taxon>
        <taxon>Muscomorpha</taxon>
        <taxon>Ephydroidea</taxon>
        <taxon>Drosophilidae</taxon>
        <taxon>Drosophila</taxon>
        <taxon>Sophophora</taxon>
    </lineage>
</organism>
<dbReference type="Proteomes" id="UP001652628">
    <property type="component" value="Chromosome 2L"/>
</dbReference>
<dbReference type="SUPFAM" id="SSF57850">
    <property type="entry name" value="RING/U-box"/>
    <property type="match status" value="1"/>
</dbReference>
<dbReference type="GO" id="GO:0032183">
    <property type="term" value="F:SUMO binding"/>
    <property type="evidence" value="ECO:0007669"/>
    <property type="project" value="TreeGrafter"/>
</dbReference>
<dbReference type="InterPro" id="IPR049627">
    <property type="entry name" value="SLX8"/>
</dbReference>
<dbReference type="GO" id="GO:0006511">
    <property type="term" value="P:ubiquitin-dependent protein catabolic process"/>
    <property type="evidence" value="ECO:0007669"/>
    <property type="project" value="TreeGrafter"/>
</dbReference>
<keyword evidence="6" id="KW-1185">Reference proteome</keyword>
<dbReference type="PANTHER" id="PTHR47094">
    <property type="entry name" value="ELFLESS, ISOFORM B"/>
    <property type="match status" value="1"/>
</dbReference>
<keyword evidence="3" id="KW-0862">Zinc</keyword>
<feature type="domain" description="RING-type" evidence="5">
    <location>
        <begin position="72"/>
        <end position="110"/>
    </location>
</feature>
<dbReference type="RefSeq" id="XP_016945890.4">
    <property type="nucleotide sequence ID" value="XM_017090401.4"/>
</dbReference>
<dbReference type="PROSITE" id="PS50089">
    <property type="entry name" value="ZF_RING_2"/>
    <property type="match status" value="1"/>
</dbReference>
<dbReference type="SMART" id="SM00184">
    <property type="entry name" value="RING"/>
    <property type="match status" value="1"/>
</dbReference>
<dbReference type="Gene3D" id="3.30.40.10">
    <property type="entry name" value="Zinc/RING finger domain, C3HC4 (zinc finger)"/>
    <property type="match status" value="1"/>
</dbReference>
<reference evidence="7" key="2">
    <citation type="submission" date="2025-08" db="UniProtKB">
        <authorList>
            <consortium name="RefSeq"/>
        </authorList>
    </citation>
    <scope>IDENTIFICATION</scope>
</reference>
<dbReference type="AlphaFoldDB" id="A0AB40A014"/>
<dbReference type="GO" id="GO:0140082">
    <property type="term" value="F:SUMO-ubiquitin ligase activity"/>
    <property type="evidence" value="ECO:0007669"/>
    <property type="project" value="TreeGrafter"/>
</dbReference>
<dbReference type="PROSITE" id="PS00518">
    <property type="entry name" value="ZF_RING_1"/>
    <property type="match status" value="1"/>
</dbReference>
<dbReference type="InterPro" id="IPR001841">
    <property type="entry name" value="Znf_RING"/>
</dbReference>
<proteinExistence type="predicted"/>